<dbReference type="InterPro" id="IPR036412">
    <property type="entry name" value="HAD-like_sf"/>
</dbReference>
<proteinExistence type="predicted"/>
<dbReference type="STRING" id="1798649.A3B13_02110"/>
<dbReference type="PANTHER" id="PTHR43611:SF3">
    <property type="entry name" value="FLAVIN MONONUCLEOTIDE HYDROLASE 1, CHLOROPLATIC"/>
    <property type="match status" value="1"/>
</dbReference>
<accession>A0A1G2CGU8</accession>
<evidence type="ECO:0000313" key="2">
    <source>
        <dbReference type="Proteomes" id="UP000176287"/>
    </source>
</evidence>
<protein>
    <recommendedName>
        <fullName evidence="3">FCP1 homology domain-containing protein</fullName>
    </recommendedName>
</protein>
<dbReference type="AlphaFoldDB" id="A0A1G2CGU8"/>
<dbReference type="SUPFAM" id="SSF56784">
    <property type="entry name" value="HAD-like"/>
    <property type="match status" value="1"/>
</dbReference>
<dbReference type="Gene3D" id="3.40.50.1000">
    <property type="entry name" value="HAD superfamily/HAD-like"/>
    <property type="match status" value="2"/>
</dbReference>
<dbReference type="InterPro" id="IPR023214">
    <property type="entry name" value="HAD_sf"/>
</dbReference>
<dbReference type="PANTHER" id="PTHR43611">
    <property type="entry name" value="ALPHA-D-GLUCOSE 1-PHOSPHATE PHOSPHATASE"/>
    <property type="match status" value="1"/>
</dbReference>
<evidence type="ECO:0008006" key="3">
    <source>
        <dbReference type="Google" id="ProtNLM"/>
    </source>
</evidence>
<dbReference type="NCBIfam" id="TIGR01509">
    <property type="entry name" value="HAD-SF-IA-v3"/>
    <property type="match status" value="1"/>
</dbReference>
<dbReference type="InterPro" id="IPR006439">
    <property type="entry name" value="HAD-SF_hydro_IA"/>
</dbReference>
<dbReference type="Proteomes" id="UP000176287">
    <property type="component" value="Unassembled WGS sequence"/>
</dbReference>
<comment type="caution">
    <text evidence="1">The sequence shown here is derived from an EMBL/GenBank/DDBJ whole genome shotgun (WGS) entry which is preliminary data.</text>
</comment>
<dbReference type="EMBL" id="MHKZ01000032">
    <property type="protein sequence ID" value="OGY99959.1"/>
    <property type="molecule type" value="Genomic_DNA"/>
</dbReference>
<organism evidence="1 2">
    <name type="scientific">Candidatus Liptonbacteria bacterium RIFCSPLOWO2_01_FULL_45_15</name>
    <dbReference type="NCBI Taxonomy" id="1798649"/>
    <lineage>
        <taxon>Bacteria</taxon>
        <taxon>Candidatus Liptoniibacteriota</taxon>
    </lineage>
</organism>
<sequence>MTKAILFDADGVVLKKYKEYFVSQYFAREYKAPSDEINAFFAKDFRTCQRGKLDLKEELAKYLSRWNWPNGVDAFLEYWFTTDATIDAEVMNEVEKIRGNGFKCYLASDQEKYRAEYIVKLLNYKNYETDPPSPRLRDGSPLFESSPQVARDRAEENKFDRFFFSYELGYMKSEPEYFAGILKITGLQPEEFIYFDDDQKNIDVANSLGINAHFYTSIDDLKKSY</sequence>
<gene>
    <name evidence="1" type="ORF">A3B13_02110</name>
</gene>
<dbReference type="InterPro" id="IPR023198">
    <property type="entry name" value="PGP-like_dom2"/>
</dbReference>
<evidence type="ECO:0000313" key="1">
    <source>
        <dbReference type="EMBL" id="OGY99959.1"/>
    </source>
</evidence>
<dbReference type="Pfam" id="PF00702">
    <property type="entry name" value="Hydrolase"/>
    <property type="match status" value="1"/>
</dbReference>
<dbReference type="Gene3D" id="1.10.150.240">
    <property type="entry name" value="Putative phosphatase, domain 2"/>
    <property type="match status" value="1"/>
</dbReference>
<reference evidence="1 2" key="1">
    <citation type="journal article" date="2016" name="Nat. Commun.">
        <title>Thousands of microbial genomes shed light on interconnected biogeochemical processes in an aquifer system.</title>
        <authorList>
            <person name="Anantharaman K."/>
            <person name="Brown C.T."/>
            <person name="Hug L.A."/>
            <person name="Sharon I."/>
            <person name="Castelle C.J."/>
            <person name="Probst A.J."/>
            <person name="Thomas B.C."/>
            <person name="Singh A."/>
            <person name="Wilkins M.J."/>
            <person name="Karaoz U."/>
            <person name="Brodie E.L."/>
            <person name="Williams K.H."/>
            <person name="Hubbard S.S."/>
            <person name="Banfield J.F."/>
        </authorList>
    </citation>
    <scope>NUCLEOTIDE SEQUENCE [LARGE SCALE GENOMIC DNA]</scope>
</reference>
<name>A0A1G2CGU8_9BACT</name>